<protein>
    <submittedName>
        <fullName evidence="2">Uncharacterized protein</fullName>
    </submittedName>
</protein>
<dbReference type="Proteomes" id="UP000829364">
    <property type="component" value="Chromosome 7"/>
</dbReference>
<evidence type="ECO:0000313" key="3">
    <source>
        <dbReference type="Proteomes" id="UP000829364"/>
    </source>
</evidence>
<organism evidence="2 3">
    <name type="scientific">Purpureocillium takamizusanense</name>
    <dbReference type="NCBI Taxonomy" id="2060973"/>
    <lineage>
        <taxon>Eukaryota</taxon>
        <taxon>Fungi</taxon>
        <taxon>Dikarya</taxon>
        <taxon>Ascomycota</taxon>
        <taxon>Pezizomycotina</taxon>
        <taxon>Sordariomycetes</taxon>
        <taxon>Hypocreomycetidae</taxon>
        <taxon>Hypocreales</taxon>
        <taxon>Ophiocordycipitaceae</taxon>
        <taxon>Purpureocillium</taxon>
    </lineage>
</organism>
<accession>A0A9Q8QM89</accession>
<reference evidence="2" key="1">
    <citation type="submission" date="2021-11" db="EMBL/GenBank/DDBJ databases">
        <title>Purpureocillium_takamizusanense_genome.</title>
        <authorList>
            <person name="Nguyen N.-H."/>
        </authorList>
    </citation>
    <scope>NUCLEOTIDE SEQUENCE</scope>
    <source>
        <strain evidence="2">PT3</strain>
    </source>
</reference>
<feature type="region of interest" description="Disordered" evidence="1">
    <location>
        <begin position="51"/>
        <end position="151"/>
    </location>
</feature>
<dbReference type="AlphaFoldDB" id="A0A9Q8QM89"/>
<feature type="compositionally biased region" description="Basic residues" evidence="1">
    <location>
        <begin position="94"/>
        <end position="104"/>
    </location>
</feature>
<dbReference type="EMBL" id="CP086360">
    <property type="protein sequence ID" value="UNI21746.1"/>
    <property type="molecule type" value="Genomic_DNA"/>
</dbReference>
<sequence length="151" mass="16249">MQMQLQLVRPCPSNPSTSHHLTTTPHLVVTAARRFLPNVVAVAAHRRRASLAPLLYPPPPSDDCLAVLDPGARNNPSPASAPAATLSHPSTRAPRPHARPPSRRRVADPAWTAKGTRHSTWPPPQAASRAYLDRVADSPSPGTDPRQGRCL</sequence>
<evidence type="ECO:0000256" key="1">
    <source>
        <dbReference type="SAM" id="MobiDB-lite"/>
    </source>
</evidence>
<gene>
    <name evidence="2" type="ORF">JDV02_007706</name>
</gene>
<feature type="compositionally biased region" description="Low complexity" evidence="1">
    <location>
        <begin position="76"/>
        <end position="93"/>
    </location>
</feature>
<dbReference type="KEGG" id="ptkz:JDV02_007706"/>
<proteinExistence type="predicted"/>
<keyword evidence="3" id="KW-1185">Reference proteome</keyword>
<name>A0A9Q8QM89_9HYPO</name>
<feature type="region of interest" description="Disordered" evidence="1">
    <location>
        <begin position="1"/>
        <end position="20"/>
    </location>
</feature>
<dbReference type="GeneID" id="72069654"/>
<dbReference type="RefSeq" id="XP_047845227.1">
    <property type="nucleotide sequence ID" value="XM_047989228.1"/>
</dbReference>
<evidence type="ECO:0000313" key="2">
    <source>
        <dbReference type="EMBL" id="UNI21746.1"/>
    </source>
</evidence>